<accession>A0AAV4P6I3</accession>
<proteinExistence type="predicted"/>
<dbReference type="EMBL" id="BPLR01004013">
    <property type="protein sequence ID" value="GIX91331.1"/>
    <property type="molecule type" value="Genomic_DNA"/>
</dbReference>
<organism evidence="2 3">
    <name type="scientific">Caerostris extrusa</name>
    <name type="common">Bark spider</name>
    <name type="synonym">Caerostris bankana</name>
    <dbReference type="NCBI Taxonomy" id="172846"/>
    <lineage>
        <taxon>Eukaryota</taxon>
        <taxon>Metazoa</taxon>
        <taxon>Ecdysozoa</taxon>
        <taxon>Arthropoda</taxon>
        <taxon>Chelicerata</taxon>
        <taxon>Arachnida</taxon>
        <taxon>Araneae</taxon>
        <taxon>Araneomorphae</taxon>
        <taxon>Entelegynae</taxon>
        <taxon>Araneoidea</taxon>
        <taxon>Araneidae</taxon>
        <taxon>Caerostris</taxon>
    </lineage>
</organism>
<keyword evidence="3" id="KW-1185">Reference proteome</keyword>
<dbReference type="AlphaFoldDB" id="A0AAV4P6I3"/>
<protein>
    <submittedName>
        <fullName evidence="2">Uncharacterized protein</fullName>
    </submittedName>
</protein>
<feature type="region of interest" description="Disordered" evidence="1">
    <location>
        <begin position="97"/>
        <end position="134"/>
    </location>
</feature>
<evidence type="ECO:0000256" key="1">
    <source>
        <dbReference type="SAM" id="MobiDB-lite"/>
    </source>
</evidence>
<name>A0AAV4P6I3_CAEEX</name>
<evidence type="ECO:0000313" key="2">
    <source>
        <dbReference type="EMBL" id="GIX91331.1"/>
    </source>
</evidence>
<reference evidence="2 3" key="1">
    <citation type="submission" date="2021-06" db="EMBL/GenBank/DDBJ databases">
        <title>Caerostris extrusa draft genome.</title>
        <authorList>
            <person name="Kono N."/>
            <person name="Arakawa K."/>
        </authorList>
    </citation>
    <scope>NUCLEOTIDE SEQUENCE [LARGE SCALE GENOMIC DNA]</scope>
</reference>
<comment type="caution">
    <text evidence="2">The sequence shown here is derived from an EMBL/GenBank/DDBJ whole genome shotgun (WGS) entry which is preliminary data.</text>
</comment>
<dbReference type="Proteomes" id="UP001054945">
    <property type="component" value="Unassembled WGS sequence"/>
</dbReference>
<sequence length="221" mass="24821">MPSGTQMDCAPKSTRYISLRLGVCDATRGNGFCPTDRVLFQDHPRPPPDLPLELIPNLTQPQINCEGLRRTTALLKKATSDLVMTIKYWEDLGHNSDTDLDKTMERKSNELTNQKKGLRSKRTPPQNPLNPKTSSVHRLTLLILRSPQICLTQTSSLVILLPQTNPTPTINPNLIQQAPIFDPNELHKTLYILKEIVNLYTSTSSVDSVFNQLSQAKAPRR</sequence>
<feature type="compositionally biased region" description="Basic and acidic residues" evidence="1">
    <location>
        <begin position="97"/>
        <end position="109"/>
    </location>
</feature>
<evidence type="ECO:0000313" key="3">
    <source>
        <dbReference type="Proteomes" id="UP001054945"/>
    </source>
</evidence>
<gene>
    <name evidence="2" type="ORF">CEXT_203471</name>
</gene>